<protein>
    <submittedName>
        <fullName evidence="2">Uncharacterized protein</fullName>
    </submittedName>
</protein>
<sequence>METGTTAKRTAEKLGLRTHKNLDLLLASVTRAVSRESGRGHTAVTELEGEGKRKKLCESNNYFEALPIYRIPKLGSTNLMRQSSIPWILRHSPSRLSGCVEWMRINQIEGTLTNPRTMRSPTPTIKQRSSVMNNQSNPLKRRASSLSTEIAASPDKKSISCLHSSLISEDLNQDSTFSDRVLPQARPDPCSILGETARACASQTTSTTQVSIL</sequence>
<gene>
    <name evidence="2" type="ORF">RRG08_023722</name>
</gene>
<evidence type="ECO:0000313" key="3">
    <source>
        <dbReference type="Proteomes" id="UP001283361"/>
    </source>
</evidence>
<accession>A0AAE1D7Q2</accession>
<comment type="caution">
    <text evidence="2">The sequence shown here is derived from an EMBL/GenBank/DDBJ whole genome shotgun (WGS) entry which is preliminary data.</text>
</comment>
<reference evidence="2" key="1">
    <citation type="journal article" date="2023" name="G3 (Bethesda)">
        <title>A reference genome for the long-term kleptoplast-retaining sea slug Elysia crispata morphotype clarki.</title>
        <authorList>
            <person name="Eastman K.E."/>
            <person name="Pendleton A.L."/>
            <person name="Shaikh M.A."/>
            <person name="Suttiyut T."/>
            <person name="Ogas R."/>
            <person name="Tomko P."/>
            <person name="Gavelis G."/>
            <person name="Widhalm J.R."/>
            <person name="Wisecaver J.H."/>
        </authorList>
    </citation>
    <scope>NUCLEOTIDE SEQUENCE</scope>
    <source>
        <strain evidence="2">ECLA1</strain>
    </source>
</reference>
<dbReference type="Proteomes" id="UP001283361">
    <property type="component" value="Unassembled WGS sequence"/>
</dbReference>
<evidence type="ECO:0000313" key="2">
    <source>
        <dbReference type="EMBL" id="KAK3760427.1"/>
    </source>
</evidence>
<dbReference type="AlphaFoldDB" id="A0AAE1D7Q2"/>
<name>A0AAE1D7Q2_9GAST</name>
<proteinExistence type="predicted"/>
<evidence type="ECO:0000256" key="1">
    <source>
        <dbReference type="SAM" id="MobiDB-lite"/>
    </source>
</evidence>
<organism evidence="2 3">
    <name type="scientific">Elysia crispata</name>
    <name type="common">lettuce slug</name>
    <dbReference type="NCBI Taxonomy" id="231223"/>
    <lineage>
        <taxon>Eukaryota</taxon>
        <taxon>Metazoa</taxon>
        <taxon>Spiralia</taxon>
        <taxon>Lophotrochozoa</taxon>
        <taxon>Mollusca</taxon>
        <taxon>Gastropoda</taxon>
        <taxon>Heterobranchia</taxon>
        <taxon>Euthyneura</taxon>
        <taxon>Panpulmonata</taxon>
        <taxon>Sacoglossa</taxon>
        <taxon>Placobranchoidea</taxon>
        <taxon>Plakobranchidae</taxon>
        <taxon>Elysia</taxon>
    </lineage>
</organism>
<feature type="region of interest" description="Disordered" evidence="1">
    <location>
        <begin position="113"/>
        <end position="143"/>
    </location>
</feature>
<dbReference type="EMBL" id="JAWDGP010004985">
    <property type="protein sequence ID" value="KAK3760427.1"/>
    <property type="molecule type" value="Genomic_DNA"/>
</dbReference>
<keyword evidence="3" id="KW-1185">Reference proteome</keyword>